<dbReference type="PANTHER" id="PTHR32063">
    <property type="match status" value="1"/>
</dbReference>
<dbReference type="SUPFAM" id="SSF82693">
    <property type="entry name" value="Multidrug efflux transporter AcrB pore domain, PN1, PN2, PC1 and PC2 subdomains"/>
    <property type="match status" value="3"/>
</dbReference>
<feature type="transmembrane region" description="Helical" evidence="1">
    <location>
        <begin position="1003"/>
        <end position="1030"/>
    </location>
</feature>
<feature type="transmembrane region" description="Helical" evidence="1">
    <location>
        <begin position="977"/>
        <end position="997"/>
    </location>
</feature>
<name>A0A517P8L8_9PLAN</name>
<dbReference type="SUPFAM" id="SSF82714">
    <property type="entry name" value="Multidrug efflux transporter AcrB TolC docking domain, DN and DC subdomains"/>
    <property type="match status" value="2"/>
</dbReference>
<feature type="transmembrane region" description="Helical" evidence="1">
    <location>
        <begin position="1079"/>
        <end position="1101"/>
    </location>
</feature>
<sequence length="1128" mass="118579">MLNAVIRTALRNRAATLALAAALLVFGGWQTANLPIDVFPDLDRPRVVVLTEAPGMAPEEVEALITFPLETTLNGATGVEAVRSSSGVGISVINVEFAYGTDIYTDRQIVTERIAAVADRMPEGVEPSLAPVSSIMGQVLVVALWADADDAVGGDATDPLELRTLADWVIRQRLLTVPGVAQVFTMGGGRSQFQILVDPDALRTHGVTLEEVEAAAANANRNATGGYLDDRGPTELLVRGLGRATTVEDLRLVPVATRGGVPVTLGEVATITTAAQVKRGDSSAFVRVAGEEEDGNGEAGDAEAAFEGGPAVALTITKQPGADTRAVTAAVDAALADLAPTLPADVRFETVYSQRSFIDRAVENVAEALADGGALVVVILFAFLLNLRTTLVTLTAIPLSVVATASVFAGFDLGINTMTLGGLAVAVGELVDDAIVDVENVHRRLKENRLRPPDDRLHPLRVVYGASAEIRGSIVYGTAVVVLVFLPLFALQGMEGRLFAPLAAAYVVSILASLAVSLTVTPVLCSLLLIGRKGWLVAAPLLGLAMSAATFHWILPRAAEILGWHALALGDPWWWTFAAAPAFWLGALALDAALGDAGEGPLLRGLQWVAGGVIRFSTVAAGPVLLIAAGAVIAAGVAVSRLERDFLPPFNEGAVQVNVLLAPGTSLKSSGEIAEAVEKRLMRVEGVRTLVRRTGRAELDEHAEGVNVSEIIVELDPEAPRERVLFELREAIADVPGAVGSVEGPLAHLISHMISGVKAQVGIKLYGDDLDTLRRLGERMQAAIGDVPGLTDVVLEPQVTIPQLRIELDRPALARTGLQPGTVMEFVETAMNGAVVSEVLVGQRTFDLLVRLDEPFREDIEAVRRLAITAPDGAEVPLGSVADIYQGGGPNTINRENVRRRIVLQANVADRGLVDAVTDVKARLAAIELPPGYFIEYSGQFESQQSATNRLAALTAAAVLGVFLVLNTLFRSANFALQVMAALPAAFVGGAVALVVTDQTLTVAALVGFISLAGIASRNGILLLSHYLHLVREEGEDWTRDMLVRAGRDRLAPVLMTALTSGIGLVPLALSAGEPGKEILYPVATVIVGGLISSTAAEFVVRPALFWAVGRGAGRRLTATDEAADPLA</sequence>
<dbReference type="GO" id="GO:0042910">
    <property type="term" value="F:xenobiotic transmembrane transporter activity"/>
    <property type="evidence" value="ECO:0007669"/>
    <property type="project" value="TreeGrafter"/>
</dbReference>
<organism evidence="2 3">
    <name type="scientific">Alienimonas californiensis</name>
    <dbReference type="NCBI Taxonomy" id="2527989"/>
    <lineage>
        <taxon>Bacteria</taxon>
        <taxon>Pseudomonadati</taxon>
        <taxon>Planctomycetota</taxon>
        <taxon>Planctomycetia</taxon>
        <taxon>Planctomycetales</taxon>
        <taxon>Planctomycetaceae</taxon>
        <taxon>Alienimonas</taxon>
    </lineage>
</organism>
<dbReference type="RefSeq" id="WP_145358624.1">
    <property type="nucleotide sequence ID" value="NZ_CP036265.1"/>
</dbReference>
<proteinExistence type="predicted"/>
<dbReference type="Gene3D" id="3.30.70.1320">
    <property type="entry name" value="Multidrug efflux transporter AcrB pore domain like"/>
    <property type="match status" value="1"/>
</dbReference>
<reference evidence="2 3" key="1">
    <citation type="submission" date="2019-02" db="EMBL/GenBank/DDBJ databases">
        <title>Deep-cultivation of Planctomycetes and their phenomic and genomic characterization uncovers novel biology.</title>
        <authorList>
            <person name="Wiegand S."/>
            <person name="Jogler M."/>
            <person name="Boedeker C."/>
            <person name="Pinto D."/>
            <person name="Vollmers J."/>
            <person name="Rivas-Marin E."/>
            <person name="Kohn T."/>
            <person name="Peeters S.H."/>
            <person name="Heuer A."/>
            <person name="Rast P."/>
            <person name="Oberbeckmann S."/>
            <person name="Bunk B."/>
            <person name="Jeske O."/>
            <person name="Meyerdierks A."/>
            <person name="Storesund J.E."/>
            <person name="Kallscheuer N."/>
            <person name="Luecker S."/>
            <person name="Lage O.M."/>
            <person name="Pohl T."/>
            <person name="Merkel B.J."/>
            <person name="Hornburger P."/>
            <person name="Mueller R.-W."/>
            <person name="Bruemmer F."/>
            <person name="Labrenz M."/>
            <person name="Spormann A.M."/>
            <person name="Op den Camp H."/>
            <person name="Overmann J."/>
            <person name="Amann R."/>
            <person name="Jetten M.S.M."/>
            <person name="Mascher T."/>
            <person name="Medema M.H."/>
            <person name="Devos D.P."/>
            <person name="Kaster A.-K."/>
            <person name="Ovreas L."/>
            <person name="Rohde M."/>
            <person name="Galperin M.Y."/>
            <person name="Jogler C."/>
        </authorList>
    </citation>
    <scope>NUCLEOTIDE SEQUENCE [LARGE SCALE GENOMIC DNA]</scope>
    <source>
        <strain evidence="2 3">CA12</strain>
    </source>
</reference>
<feature type="transmembrane region" description="Helical" evidence="1">
    <location>
        <begin position="503"/>
        <end position="528"/>
    </location>
</feature>
<gene>
    <name evidence="2" type="primary">cnrA_1</name>
    <name evidence="2" type="ORF">CA12_18070</name>
</gene>
<dbReference type="Gene3D" id="3.30.70.1430">
    <property type="entry name" value="Multidrug efflux transporter AcrB pore domain"/>
    <property type="match status" value="2"/>
</dbReference>
<evidence type="ECO:0000313" key="3">
    <source>
        <dbReference type="Proteomes" id="UP000318741"/>
    </source>
</evidence>
<dbReference type="KEGG" id="acaf:CA12_18070"/>
<keyword evidence="1" id="KW-0812">Transmembrane</keyword>
<evidence type="ECO:0000313" key="2">
    <source>
        <dbReference type="EMBL" id="QDT15716.1"/>
    </source>
</evidence>
<protein>
    <submittedName>
        <fullName evidence="2">Nickel and cobalt resistance protein CnrA</fullName>
    </submittedName>
</protein>
<dbReference type="PANTHER" id="PTHR32063:SF4">
    <property type="entry name" value="SLR6043 PROTEIN"/>
    <property type="match status" value="1"/>
</dbReference>
<keyword evidence="1" id="KW-1133">Transmembrane helix</keyword>
<dbReference type="Gene3D" id="1.20.1640.10">
    <property type="entry name" value="Multidrug efflux transporter AcrB transmembrane domain"/>
    <property type="match status" value="2"/>
</dbReference>
<keyword evidence="1" id="KW-0472">Membrane</keyword>
<dbReference type="AlphaFoldDB" id="A0A517P8L8"/>
<feature type="transmembrane region" description="Helical" evidence="1">
    <location>
        <begin position="535"/>
        <end position="554"/>
    </location>
</feature>
<dbReference type="InterPro" id="IPR001036">
    <property type="entry name" value="Acrflvin-R"/>
</dbReference>
<dbReference type="SUPFAM" id="SSF82866">
    <property type="entry name" value="Multidrug efflux transporter AcrB transmembrane domain"/>
    <property type="match status" value="2"/>
</dbReference>
<dbReference type="EMBL" id="CP036265">
    <property type="protein sequence ID" value="QDT15716.1"/>
    <property type="molecule type" value="Genomic_DNA"/>
</dbReference>
<dbReference type="GO" id="GO:0005886">
    <property type="term" value="C:plasma membrane"/>
    <property type="evidence" value="ECO:0007669"/>
    <property type="project" value="TreeGrafter"/>
</dbReference>
<feature type="transmembrane region" description="Helical" evidence="1">
    <location>
        <begin position="391"/>
        <end position="411"/>
    </location>
</feature>
<dbReference type="Proteomes" id="UP000318741">
    <property type="component" value="Chromosome"/>
</dbReference>
<feature type="transmembrane region" description="Helical" evidence="1">
    <location>
        <begin position="951"/>
        <end position="970"/>
    </location>
</feature>
<feature type="transmembrane region" description="Helical" evidence="1">
    <location>
        <begin position="574"/>
        <end position="595"/>
    </location>
</feature>
<dbReference type="Pfam" id="PF00873">
    <property type="entry name" value="ACR_tran"/>
    <property type="match status" value="2"/>
</dbReference>
<accession>A0A517P8L8</accession>
<keyword evidence="3" id="KW-1185">Reference proteome</keyword>
<dbReference type="Gene3D" id="3.30.2090.10">
    <property type="entry name" value="Multidrug efflux transporter AcrB TolC docking domain, DN and DC subdomains"/>
    <property type="match status" value="2"/>
</dbReference>
<dbReference type="Gene3D" id="3.30.70.1440">
    <property type="entry name" value="Multidrug efflux transporter AcrB pore domain"/>
    <property type="match status" value="1"/>
</dbReference>
<dbReference type="InterPro" id="IPR027463">
    <property type="entry name" value="AcrB_DN_DC_subdom"/>
</dbReference>
<feature type="transmembrane region" description="Helical" evidence="1">
    <location>
        <begin position="474"/>
        <end position="491"/>
    </location>
</feature>
<feature type="transmembrane region" description="Helical" evidence="1">
    <location>
        <begin position="1051"/>
        <end position="1073"/>
    </location>
</feature>
<dbReference type="OrthoDB" id="219750at2"/>
<evidence type="ECO:0000256" key="1">
    <source>
        <dbReference type="SAM" id="Phobius"/>
    </source>
</evidence>
<feature type="transmembrane region" description="Helical" evidence="1">
    <location>
        <begin position="616"/>
        <end position="639"/>
    </location>
</feature>
<dbReference type="PRINTS" id="PR00702">
    <property type="entry name" value="ACRIFLAVINRP"/>
</dbReference>